<dbReference type="InterPro" id="IPR023203">
    <property type="entry name" value="TTHA0068_sf"/>
</dbReference>
<dbReference type="EMBL" id="QQAZ01000018">
    <property type="protein sequence ID" value="RDI43840.1"/>
    <property type="molecule type" value="Genomic_DNA"/>
</dbReference>
<evidence type="ECO:0000313" key="1">
    <source>
        <dbReference type="EMBL" id="RDI43840.1"/>
    </source>
</evidence>
<comment type="caution">
    <text evidence="1">The sequence shown here is derived from an EMBL/GenBank/DDBJ whole genome shotgun (WGS) entry which is preliminary data.</text>
</comment>
<reference evidence="1 2" key="1">
    <citation type="submission" date="2018-07" db="EMBL/GenBank/DDBJ databases">
        <title>Genomic Encyclopedia of Type Strains, Phase IV (KMG-IV): sequencing the most valuable type-strain genomes for metagenomic binning, comparative biology and taxonomic classification.</title>
        <authorList>
            <person name="Goeker M."/>
        </authorList>
    </citation>
    <scope>NUCLEOTIDE SEQUENCE [LARGE SCALE GENOMIC DNA]</scope>
    <source>
        <strain evidence="1 2">DSM 44952</strain>
    </source>
</reference>
<evidence type="ECO:0008006" key="3">
    <source>
        <dbReference type="Google" id="ProtNLM"/>
    </source>
</evidence>
<accession>A0A370GKF1</accession>
<proteinExistence type="predicted"/>
<dbReference type="Proteomes" id="UP000255355">
    <property type="component" value="Unassembled WGS sequence"/>
</dbReference>
<dbReference type="PANTHER" id="PTHR34796">
    <property type="entry name" value="EXPRESSED PROTEIN"/>
    <property type="match status" value="1"/>
</dbReference>
<protein>
    <recommendedName>
        <fullName evidence="3">DUF309 family protein family protein</fullName>
    </recommendedName>
</protein>
<evidence type="ECO:0000313" key="2">
    <source>
        <dbReference type="Proteomes" id="UP000255355"/>
    </source>
</evidence>
<organism evidence="1 2">
    <name type="scientific">Nocardia mexicana</name>
    <dbReference type="NCBI Taxonomy" id="279262"/>
    <lineage>
        <taxon>Bacteria</taxon>
        <taxon>Bacillati</taxon>
        <taxon>Actinomycetota</taxon>
        <taxon>Actinomycetes</taxon>
        <taxon>Mycobacteriales</taxon>
        <taxon>Nocardiaceae</taxon>
        <taxon>Nocardia</taxon>
    </lineage>
</organism>
<dbReference type="PANTHER" id="PTHR34796:SF1">
    <property type="entry name" value="EXPRESSED PROTEIN"/>
    <property type="match status" value="1"/>
</dbReference>
<dbReference type="AlphaFoldDB" id="A0A370GKF1"/>
<gene>
    <name evidence="1" type="ORF">DFR68_11818</name>
</gene>
<name>A0A370GKF1_9NOCA</name>
<dbReference type="SUPFAM" id="SSF140663">
    <property type="entry name" value="TTHA0068-like"/>
    <property type="match status" value="1"/>
</dbReference>
<sequence length="125" mass="13831">MERIPDDLDLPPEETLEYAQRLLDDGLAFNAHEVLEAAWKNGPFAERMLWQGLAQYAVGLTHIQRGNKKGARTLLERAVGRLNAAGSPPYGIDGPGLVAHAESLLADLDADRPIPEVRLRRRLRG</sequence>
<dbReference type="Gene3D" id="1.10.3450.10">
    <property type="entry name" value="TTHA0068-like"/>
    <property type="match status" value="1"/>
</dbReference>
<dbReference type="Pfam" id="PF03745">
    <property type="entry name" value="DUF309"/>
    <property type="match status" value="1"/>
</dbReference>
<dbReference type="STRING" id="1210089.GCA_001613165_04917"/>
<keyword evidence="2" id="KW-1185">Reference proteome</keyword>
<dbReference type="InterPro" id="IPR005500">
    <property type="entry name" value="DUF309"/>
</dbReference>